<dbReference type="InterPro" id="IPR039426">
    <property type="entry name" value="TonB-dep_rcpt-like"/>
</dbReference>
<feature type="domain" description="TonB-dependent receptor-like beta-barrel" evidence="10">
    <location>
        <begin position="256"/>
        <end position="757"/>
    </location>
</feature>
<dbReference type="Pfam" id="PF00593">
    <property type="entry name" value="TonB_dep_Rec_b-barrel"/>
    <property type="match status" value="1"/>
</dbReference>
<dbReference type="EMBL" id="SACO01000002">
    <property type="protein sequence ID" value="RVU07233.1"/>
    <property type="molecule type" value="Genomic_DNA"/>
</dbReference>
<evidence type="ECO:0000256" key="5">
    <source>
        <dbReference type="ARBA" id="ARBA00023077"/>
    </source>
</evidence>
<dbReference type="SUPFAM" id="SSF56935">
    <property type="entry name" value="Porins"/>
    <property type="match status" value="1"/>
</dbReference>
<evidence type="ECO:0000256" key="1">
    <source>
        <dbReference type="ARBA" id="ARBA00004571"/>
    </source>
</evidence>
<dbReference type="GO" id="GO:0015344">
    <property type="term" value="F:siderophore uptake transmembrane transporter activity"/>
    <property type="evidence" value="ECO:0007669"/>
    <property type="project" value="TreeGrafter"/>
</dbReference>
<dbReference type="GO" id="GO:0044718">
    <property type="term" value="P:siderophore transmembrane transport"/>
    <property type="evidence" value="ECO:0007669"/>
    <property type="project" value="TreeGrafter"/>
</dbReference>
<keyword evidence="2 8" id="KW-0813">Transport</keyword>
<keyword evidence="7 8" id="KW-0998">Cell outer membrane</keyword>
<dbReference type="OrthoDB" id="8428213at2"/>
<dbReference type="Pfam" id="PF07715">
    <property type="entry name" value="Plug"/>
    <property type="match status" value="1"/>
</dbReference>
<feature type="domain" description="TonB-dependent receptor plug" evidence="11">
    <location>
        <begin position="46"/>
        <end position="151"/>
    </location>
</feature>
<dbReference type="AlphaFoldDB" id="A0A437NBC5"/>
<dbReference type="PROSITE" id="PS52016">
    <property type="entry name" value="TONB_DEPENDENT_REC_3"/>
    <property type="match status" value="1"/>
</dbReference>
<name>A0A437NBC5_9SPHN</name>
<keyword evidence="6 8" id="KW-0472">Membrane</keyword>
<dbReference type="PANTHER" id="PTHR30069:SF39">
    <property type="entry name" value="BLL6183 PROTEIN"/>
    <property type="match status" value="1"/>
</dbReference>
<evidence type="ECO:0000313" key="12">
    <source>
        <dbReference type="EMBL" id="RVU07233.1"/>
    </source>
</evidence>
<dbReference type="InterPro" id="IPR000531">
    <property type="entry name" value="Beta-barrel_TonB"/>
</dbReference>
<dbReference type="InterPro" id="IPR012910">
    <property type="entry name" value="Plug_dom"/>
</dbReference>
<dbReference type="Proteomes" id="UP000282837">
    <property type="component" value="Unassembled WGS sequence"/>
</dbReference>
<proteinExistence type="inferred from homology"/>
<comment type="subcellular location">
    <subcellularLocation>
        <location evidence="1 8">Cell outer membrane</location>
        <topology evidence="1 8">Multi-pass membrane protein</topology>
    </subcellularLocation>
</comment>
<evidence type="ECO:0000256" key="7">
    <source>
        <dbReference type="ARBA" id="ARBA00023237"/>
    </source>
</evidence>
<gene>
    <name evidence="12" type="ORF">EOE18_04230</name>
</gene>
<keyword evidence="4 8" id="KW-0812">Transmembrane</keyword>
<evidence type="ECO:0000256" key="2">
    <source>
        <dbReference type="ARBA" id="ARBA00022448"/>
    </source>
</evidence>
<evidence type="ECO:0000256" key="8">
    <source>
        <dbReference type="PROSITE-ProRule" id="PRU01360"/>
    </source>
</evidence>
<evidence type="ECO:0000256" key="9">
    <source>
        <dbReference type="RuleBase" id="RU003357"/>
    </source>
</evidence>
<evidence type="ECO:0000313" key="13">
    <source>
        <dbReference type="Proteomes" id="UP000282837"/>
    </source>
</evidence>
<accession>A0A437NBC5</accession>
<evidence type="ECO:0000259" key="11">
    <source>
        <dbReference type="Pfam" id="PF07715"/>
    </source>
</evidence>
<protein>
    <submittedName>
        <fullName evidence="12">TonB-dependent receptor</fullName>
    </submittedName>
</protein>
<evidence type="ECO:0000256" key="3">
    <source>
        <dbReference type="ARBA" id="ARBA00022452"/>
    </source>
</evidence>
<organism evidence="12 13">
    <name type="scientific">Novosphingobium umbonatum</name>
    <dbReference type="NCBI Taxonomy" id="1908524"/>
    <lineage>
        <taxon>Bacteria</taxon>
        <taxon>Pseudomonadati</taxon>
        <taxon>Pseudomonadota</taxon>
        <taxon>Alphaproteobacteria</taxon>
        <taxon>Sphingomonadales</taxon>
        <taxon>Sphingomonadaceae</taxon>
        <taxon>Novosphingobium</taxon>
    </lineage>
</organism>
<reference evidence="12 13" key="1">
    <citation type="submission" date="2019-01" db="EMBL/GenBank/DDBJ databases">
        <authorList>
            <person name="Chen W.-M."/>
        </authorList>
    </citation>
    <scope>NUCLEOTIDE SEQUENCE [LARGE SCALE GENOMIC DNA]</scope>
    <source>
        <strain evidence="12 13">FSY-9</strain>
    </source>
</reference>
<keyword evidence="5 9" id="KW-0798">TonB box</keyword>
<keyword evidence="13" id="KW-1185">Reference proteome</keyword>
<dbReference type="GO" id="GO:0009279">
    <property type="term" value="C:cell outer membrane"/>
    <property type="evidence" value="ECO:0007669"/>
    <property type="project" value="UniProtKB-SubCell"/>
</dbReference>
<keyword evidence="12" id="KW-0675">Receptor</keyword>
<sequence length="817" mass="86733">MVWAGLALAVTAQHASGAEAKASPDGTEADAAIIVTASPLGDPQANTLDQPLIDKSRPQALSDLLGRYAPGVSVSDMQGSLLSMDVHYHGFTSSPVLGTAQGLSVWMDGVRLNQPFGDGVNWDLIPTGAISSIGLVSGAAPQFGRNALGGAIQVKLRDGRSDGGVVGDVSAGSFGQRKAQLQAGGVLDNGMDWFAYGDAMRETGWRQDSGSRVWHGYGRIGWQSGESKLGLALHGADSRFNGNGLQEFRLLDRDYRSVYTKPDMNHNRGWMAMLNGQSPLGDHAQIRGNLFWRKATSHTNGADVNEGALGQSLYQPNAAERAALAAAGYSGFPLSGETATNTAFPKWRCIANVLINDEPNEKCNGLLNRSSTSQEEWGGNLELTYAPAHGLLRQVTLGGSAQSNRAQFAQTSQFGYLLPDRSVAVVEGAGAHADGTQTSENAFDARVDLHSRTRVLGLYALANLQLARPLSLDLAARWDYSKVRNRDRITPGGGTGSLDSNPSYARLNPSAALNWQAGAGALVTLGWSQASRAPSAIELGCSDPESPCRLPNALAGDPPLAQVVAQRMEAKFALQRPNWALSASAFRTDSRDDILFVTASATGYGYFRNFGQTRRQGIEISGSASLDPLRLNASYTLLDATYRSGESVGGSGNSSNNGPAAGFDGSIIVQSGDRIPLLPRHLLKAGLGWQITHRLALDLDATASSGVYARGNENNRHRADGTYYLGAGKTEAYVVTNLTLTYQPFPRATLTLGIRNLLDTRYATGAQLGATAFDANGQFVARPFAGPVIDGERPLLHSTFLAPAAPRAFTLGLRMRM</sequence>
<dbReference type="InterPro" id="IPR036942">
    <property type="entry name" value="Beta-barrel_TonB_sf"/>
</dbReference>
<keyword evidence="3 8" id="KW-1134">Transmembrane beta strand</keyword>
<dbReference type="PANTHER" id="PTHR30069">
    <property type="entry name" value="TONB-DEPENDENT OUTER MEMBRANE RECEPTOR"/>
    <property type="match status" value="1"/>
</dbReference>
<evidence type="ECO:0000256" key="4">
    <source>
        <dbReference type="ARBA" id="ARBA00022692"/>
    </source>
</evidence>
<comment type="similarity">
    <text evidence="8 9">Belongs to the TonB-dependent receptor family.</text>
</comment>
<comment type="caution">
    <text evidence="12">The sequence shown here is derived from an EMBL/GenBank/DDBJ whole genome shotgun (WGS) entry which is preliminary data.</text>
</comment>
<dbReference type="Gene3D" id="2.40.170.20">
    <property type="entry name" value="TonB-dependent receptor, beta-barrel domain"/>
    <property type="match status" value="1"/>
</dbReference>
<dbReference type="Gene3D" id="2.170.130.10">
    <property type="entry name" value="TonB-dependent receptor, plug domain"/>
    <property type="match status" value="1"/>
</dbReference>
<dbReference type="InterPro" id="IPR037066">
    <property type="entry name" value="Plug_dom_sf"/>
</dbReference>
<evidence type="ECO:0000256" key="6">
    <source>
        <dbReference type="ARBA" id="ARBA00023136"/>
    </source>
</evidence>
<evidence type="ECO:0000259" key="10">
    <source>
        <dbReference type="Pfam" id="PF00593"/>
    </source>
</evidence>